<evidence type="ECO:0000256" key="3">
    <source>
        <dbReference type="ARBA" id="ARBA00023125"/>
    </source>
</evidence>
<feature type="domain" description="HTH merR-type" evidence="5">
    <location>
        <begin position="1"/>
        <end position="56"/>
    </location>
</feature>
<evidence type="ECO:0000256" key="4">
    <source>
        <dbReference type="ARBA" id="ARBA00023163"/>
    </source>
</evidence>
<reference evidence="6 7" key="1">
    <citation type="submission" date="2022-01" db="EMBL/GenBank/DDBJ databases">
        <title>Novel bile acid biosynthetic pathways are enriched in the microbiome of centenarians.</title>
        <authorList>
            <person name="Sato Y."/>
            <person name="Atarashi K."/>
            <person name="Plichta R.D."/>
            <person name="Arai Y."/>
            <person name="Sasajima S."/>
            <person name="Kearney M.S."/>
            <person name="Suda W."/>
            <person name="Takeshita K."/>
            <person name="Sasaki T."/>
            <person name="Okamoto S."/>
            <person name="Skelly N.A."/>
            <person name="Okamura Y."/>
            <person name="Vlamakis H."/>
            <person name="Li Y."/>
            <person name="Tanoue T."/>
            <person name="Takei H."/>
            <person name="Nittono H."/>
            <person name="Narushima S."/>
            <person name="Irie J."/>
            <person name="Itoh H."/>
            <person name="Moriya K."/>
            <person name="Sugiura Y."/>
            <person name="Suematsu M."/>
            <person name="Moritoki N."/>
            <person name="Shibata S."/>
            <person name="Littman R.D."/>
            <person name="Fischbach A.M."/>
            <person name="Uwamino Y."/>
            <person name="Inoue T."/>
            <person name="Honda A."/>
            <person name="Hattori M."/>
            <person name="Murai T."/>
            <person name="Xavier J.R."/>
            <person name="Hirose N."/>
            <person name="Honda K."/>
        </authorList>
    </citation>
    <scope>NUCLEOTIDE SEQUENCE [LARGE SCALE GENOMIC DNA]</scope>
    <source>
        <strain evidence="6 7">CE91-St30</strain>
    </source>
</reference>
<keyword evidence="2" id="KW-0805">Transcription regulation</keyword>
<evidence type="ECO:0000259" key="5">
    <source>
        <dbReference type="PROSITE" id="PS50937"/>
    </source>
</evidence>
<dbReference type="Gene3D" id="1.10.1660.10">
    <property type="match status" value="1"/>
</dbReference>
<evidence type="ECO:0000256" key="1">
    <source>
        <dbReference type="ARBA" id="ARBA00022491"/>
    </source>
</evidence>
<dbReference type="PANTHER" id="PTHR30204:SF69">
    <property type="entry name" value="MERR-FAMILY TRANSCRIPTIONAL REGULATOR"/>
    <property type="match status" value="1"/>
</dbReference>
<proteinExistence type="predicted"/>
<keyword evidence="4" id="KW-0804">Transcription</keyword>
<dbReference type="Pfam" id="PF13411">
    <property type="entry name" value="MerR_1"/>
    <property type="match status" value="1"/>
</dbReference>
<evidence type="ECO:0000313" key="7">
    <source>
        <dbReference type="Proteomes" id="UP001320544"/>
    </source>
</evidence>
<sequence length="256" mass="29020">MRTLRHYRSIGLLPEPNRSDNGYCEYTLDDLLRLLRIKHLAALGFSLDDIGGMLATLDSDDRSKATDLLDELDRSLVDQIERLEQKRRTLAFVRAKELDADIPVRLAAIVDMLKNHGLPEDALNSERDVMLLAGAVLSENDLDETERVYRALVERGLIDDYVKINGWIMDLPPDATEKDKSAVVERIIEVMEPLLDCFDPANWDEEPTEAGLQSEALLRQYQAQSLNPAQQEVSDRTIARIEKLVLGKREQAGRPQ</sequence>
<keyword evidence="1" id="KW-0678">Repressor</keyword>
<keyword evidence="7" id="KW-1185">Reference proteome</keyword>
<dbReference type="PANTHER" id="PTHR30204">
    <property type="entry name" value="REDOX-CYCLING DRUG-SENSING TRANSCRIPTIONAL ACTIVATOR SOXR"/>
    <property type="match status" value="1"/>
</dbReference>
<evidence type="ECO:0000313" key="6">
    <source>
        <dbReference type="EMBL" id="BDE95511.1"/>
    </source>
</evidence>
<name>A0ABN6MC08_9ACTN</name>
<accession>A0ABN6MC08</accession>
<protein>
    <submittedName>
        <fullName evidence="6">MerR family transcriptional regulator</fullName>
    </submittedName>
</protein>
<dbReference type="SUPFAM" id="SSF46955">
    <property type="entry name" value="Putative DNA-binding domain"/>
    <property type="match status" value="1"/>
</dbReference>
<dbReference type="EMBL" id="AP025564">
    <property type="protein sequence ID" value="BDE95511.1"/>
    <property type="molecule type" value="Genomic_DNA"/>
</dbReference>
<dbReference type="PROSITE" id="PS50937">
    <property type="entry name" value="HTH_MERR_2"/>
    <property type="match status" value="1"/>
</dbReference>
<organism evidence="6 7">
    <name type="scientific">Raoultibacter timonensis</name>
    <dbReference type="NCBI Taxonomy" id="1907662"/>
    <lineage>
        <taxon>Bacteria</taxon>
        <taxon>Bacillati</taxon>
        <taxon>Actinomycetota</taxon>
        <taxon>Coriobacteriia</taxon>
        <taxon>Eggerthellales</taxon>
        <taxon>Eggerthellaceae</taxon>
        <taxon>Raoultibacter</taxon>
    </lineage>
</organism>
<dbReference type="InterPro" id="IPR047057">
    <property type="entry name" value="MerR_fam"/>
</dbReference>
<dbReference type="SMART" id="SM00422">
    <property type="entry name" value="HTH_MERR"/>
    <property type="match status" value="1"/>
</dbReference>
<dbReference type="InterPro" id="IPR000551">
    <property type="entry name" value="MerR-type_HTH_dom"/>
</dbReference>
<evidence type="ECO:0000256" key="2">
    <source>
        <dbReference type="ARBA" id="ARBA00023015"/>
    </source>
</evidence>
<dbReference type="Proteomes" id="UP001320544">
    <property type="component" value="Chromosome"/>
</dbReference>
<gene>
    <name evidence="6" type="ORF">CE91St30_08440</name>
</gene>
<keyword evidence="3" id="KW-0238">DNA-binding</keyword>
<dbReference type="InterPro" id="IPR009061">
    <property type="entry name" value="DNA-bd_dom_put_sf"/>
</dbReference>